<evidence type="ECO:0000313" key="1">
    <source>
        <dbReference type="EMBL" id="KAK0447812.1"/>
    </source>
</evidence>
<comment type="caution">
    <text evidence="1">The sequence shown here is derived from an EMBL/GenBank/DDBJ whole genome shotgun (WGS) entry which is preliminary data.</text>
</comment>
<keyword evidence="2" id="KW-1185">Reference proteome</keyword>
<proteinExistence type="predicted"/>
<gene>
    <name evidence="1" type="ORF">EV420DRAFT_861334</name>
</gene>
<dbReference type="EMBL" id="JAUEPS010000043">
    <property type="protein sequence ID" value="KAK0447812.1"/>
    <property type="molecule type" value="Genomic_DNA"/>
</dbReference>
<dbReference type="AlphaFoldDB" id="A0AA39MV59"/>
<organism evidence="1 2">
    <name type="scientific">Armillaria tabescens</name>
    <name type="common">Ringless honey mushroom</name>
    <name type="synonym">Agaricus tabescens</name>
    <dbReference type="NCBI Taxonomy" id="1929756"/>
    <lineage>
        <taxon>Eukaryota</taxon>
        <taxon>Fungi</taxon>
        <taxon>Dikarya</taxon>
        <taxon>Basidiomycota</taxon>
        <taxon>Agaricomycotina</taxon>
        <taxon>Agaricomycetes</taxon>
        <taxon>Agaricomycetidae</taxon>
        <taxon>Agaricales</taxon>
        <taxon>Marasmiineae</taxon>
        <taxon>Physalacriaceae</taxon>
        <taxon>Desarmillaria</taxon>
    </lineage>
</organism>
<sequence>MMPHTCPGIDVRVKHFSRGKLVFSISNKHLDQSQVSTSLLERYPPCRPGSVLWLFYRGESMNPNPLKLPCGTHAEPSLIQGPRKAVKPSMNDMFTIPVLKWLEDVEETGEQVFPFVPDARLHNMTLQASALFNSYRRKSVCRFRWRDYDTTDAFPYELHVARAVNFAHDLYLTAANSTMGTDQKFPMLSWAATYDAFFHSIWEDILRERGFQLEFRPVWPVLYLQETSPTTYTTAPDVVIAYRGVPLFIIEYVKTHPSLLDEGILPHLRHLRVSMQSALVGRNELQPVFGLLIYETSVIMMGIGYIRGDQFYSKMFGDRTSPMFRMNRPFETLALRMTILNLRSYAQQISKTEAANTKIQPIPYGSPGYNQAYLGLFPVLIDDQSNRLNDIEALQWMLSRRIRLNGSVNPNHGLRDTSSSWISLFVCCDIPADLDDALIDRCTQYLTPRQRMALDDLSHEHLQAYESLRTDGLVTSSAEPDQVSLIVDIQRTACFFASVQDTFGVNFKDEKPCPIRWSILFNSFLTVAWTDIRFQGPNIVEFQCYPSWSMHRRVKSNTILDEDPNQIVPDAAFIVKPDFVFGDAAFSEYSYEEQSEFSDELSVVVNPSIYAGESEHSEVPVLIVEYVKNYSPQGRKSHLVHLSMAMKSAMGLLRALALPPIVLGLLVDSFRITVVCCSESGAEVRSFPSMAILKLISFFSARIWSRNSPKSTILT</sequence>
<dbReference type="GeneID" id="85367309"/>
<dbReference type="Proteomes" id="UP001175211">
    <property type="component" value="Unassembled WGS sequence"/>
</dbReference>
<protein>
    <submittedName>
        <fullName evidence="1">Uncharacterized protein</fullName>
    </submittedName>
</protein>
<dbReference type="RefSeq" id="XP_060326227.1">
    <property type="nucleotide sequence ID" value="XM_060483761.1"/>
</dbReference>
<reference evidence="1" key="1">
    <citation type="submission" date="2023-06" db="EMBL/GenBank/DDBJ databases">
        <authorList>
            <consortium name="Lawrence Berkeley National Laboratory"/>
            <person name="Ahrendt S."/>
            <person name="Sahu N."/>
            <person name="Indic B."/>
            <person name="Wong-Bajracharya J."/>
            <person name="Merenyi Z."/>
            <person name="Ke H.-M."/>
            <person name="Monk M."/>
            <person name="Kocsube S."/>
            <person name="Drula E."/>
            <person name="Lipzen A."/>
            <person name="Balint B."/>
            <person name="Henrissat B."/>
            <person name="Andreopoulos B."/>
            <person name="Martin F.M."/>
            <person name="Harder C.B."/>
            <person name="Rigling D."/>
            <person name="Ford K.L."/>
            <person name="Foster G.D."/>
            <person name="Pangilinan J."/>
            <person name="Papanicolaou A."/>
            <person name="Barry K."/>
            <person name="LaButti K."/>
            <person name="Viragh M."/>
            <person name="Koriabine M."/>
            <person name="Yan M."/>
            <person name="Riley R."/>
            <person name="Champramary S."/>
            <person name="Plett K.L."/>
            <person name="Tsai I.J."/>
            <person name="Slot J."/>
            <person name="Sipos G."/>
            <person name="Plett J."/>
            <person name="Nagy L.G."/>
            <person name="Grigoriev I.V."/>
        </authorList>
    </citation>
    <scope>NUCLEOTIDE SEQUENCE</scope>
    <source>
        <strain evidence="1">CCBAS 213</strain>
    </source>
</reference>
<accession>A0AA39MV59</accession>
<name>A0AA39MV59_ARMTA</name>
<evidence type="ECO:0000313" key="2">
    <source>
        <dbReference type="Proteomes" id="UP001175211"/>
    </source>
</evidence>